<feature type="domain" description="THUMP" evidence="11">
    <location>
        <begin position="84"/>
        <end position="185"/>
    </location>
</feature>
<dbReference type="InterPro" id="IPR020536">
    <property type="entry name" value="ThiI_AANH"/>
</dbReference>
<feature type="binding site" evidence="9">
    <location>
        <begin position="228"/>
        <end position="229"/>
    </location>
    <ligand>
        <name>ATP</name>
        <dbReference type="ChEBI" id="CHEBI:30616"/>
    </ligand>
</feature>
<dbReference type="CDD" id="cd01712">
    <property type="entry name" value="PPase_ThiI"/>
    <property type="match status" value="1"/>
</dbReference>
<keyword evidence="8 9" id="KW-0784">Thiamine biosynthesis</keyword>
<dbReference type="InterPro" id="IPR049962">
    <property type="entry name" value="THUMP_ThiI"/>
</dbReference>
<evidence type="ECO:0000256" key="9">
    <source>
        <dbReference type="HAMAP-Rule" id="MF_00021"/>
    </source>
</evidence>
<dbReference type="InterPro" id="IPR004114">
    <property type="entry name" value="THUMP_dom"/>
</dbReference>
<evidence type="ECO:0000313" key="13">
    <source>
        <dbReference type="Proteomes" id="UP001055940"/>
    </source>
</evidence>
<reference evidence="12" key="1">
    <citation type="submission" date="2022-06" db="EMBL/GenBank/DDBJ databases">
        <authorList>
            <person name="Ping M."/>
        </authorList>
    </citation>
    <scope>NUCLEOTIDE SEQUENCE</scope>
    <source>
        <strain evidence="12">JCM11759T</strain>
    </source>
</reference>
<dbReference type="Pfam" id="PF02926">
    <property type="entry name" value="THUMP"/>
    <property type="match status" value="1"/>
</dbReference>
<gene>
    <name evidence="9 12" type="primary">thiI</name>
    <name evidence="12" type="ORF">NE857_23500</name>
</gene>
<evidence type="ECO:0000259" key="11">
    <source>
        <dbReference type="PROSITE" id="PS51165"/>
    </source>
</evidence>
<evidence type="ECO:0000256" key="7">
    <source>
        <dbReference type="ARBA" id="ARBA00022884"/>
    </source>
</evidence>
<feature type="compositionally biased region" description="Low complexity" evidence="10">
    <location>
        <begin position="413"/>
        <end position="432"/>
    </location>
</feature>
<evidence type="ECO:0000256" key="8">
    <source>
        <dbReference type="ARBA" id="ARBA00022977"/>
    </source>
</evidence>
<comment type="pathway">
    <text evidence="9">Cofactor biosynthesis; thiamine diphosphate biosynthesis.</text>
</comment>
<evidence type="ECO:0000256" key="3">
    <source>
        <dbReference type="ARBA" id="ARBA00022555"/>
    </source>
</evidence>
<feature type="binding site" evidence="9">
    <location>
        <position position="285"/>
    </location>
    <ligand>
        <name>ATP</name>
        <dbReference type="ChEBI" id="CHEBI:30616"/>
    </ligand>
</feature>
<dbReference type="SUPFAM" id="SSF52402">
    <property type="entry name" value="Adenine nucleotide alpha hydrolases-like"/>
    <property type="match status" value="1"/>
</dbReference>
<keyword evidence="2 9" id="KW-0963">Cytoplasm</keyword>
<dbReference type="CDD" id="cd11716">
    <property type="entry name" value="THUMP_ThiI"/>
    <property type="match status" value="1"/>
</dbReference>
<feature type="binding site" evidence="9">
    <location>
        <position position="316"/>
    </location>
    <ligand>
        <name>ATP</name>
        <dbReference type="ChEBI" id="CHEBI:30616"/>
    </ligand>
</feature>
<evidence type="ECO:0000256" key="1">
    <source>
        <dbReference type="ARBA" id="ARBA00004496"/>
    </source>
</evidence>
<evidence type="ECO:0000256" key="6">
    <source>
        <dbReference type="ARBA" id="ARBA00022840"/>
    </source>
</evidence>
<dbReference type="PANTHER" id="PTHR43209:SF1">
    <property type="entry name" value="TRNA SULFURTRANSFERASE"/>
    <property type="match status" value="1"/>
</dbReference>
<keyword evidence="6 9" id="KW-0067">ATP-binding</keyword>
<dbReference type="Gene3D" id="3.40.50.620">
    <property type="entry name" value="HUPs"/>
    <property type="match status" value="1"/>
</dbReference>
<comment type="similarity">
    <text evidence="9">Belongs to the ThiI family.</text>
</comment>
<dbReference type="InterPro" id="IPR054173">
    <property type="entry name" value="ThiI_fer"/>
</dbReference>
<proteinExistence type="inferred from homology"/>
<feature type="binding site" evidence="9">
    <location>
        <position position="307"/>
    </location>
    <ligand>
        <name>ATP</name>
        <dbReference type="ChEBI" id="CHEBI:30616"/>
    </ligand>
</feature>
<dbReference type="Gene3D" id="3.30.2130.30">
    <property type="match status" value="1"/>
</dbReference>
<dbReference type="NCBIfam" id="TIGR00342">
    <property type="entry name" value="tRNA uracil 4-sulfurtransferase ThiI"/>
    <property type="match status" value="1"/>
</dbReference>
<dbReference type="GO" id="GO:0140741">
    <property type="term" value="F:tRNA-uracil-4 sulfurtransferase activity"/>
    <property type="evidence" value="ECO:0007669"/>
    <property type="project" value="UniProtKB-EC"/>
</dbReference>
<protein>
    <recommendedName>
        <fullName evidence="9">Probable tRNA sulfurtransferase</fullName>
        <ecNumber evidence="9">2.8.1.4</ecNumber>
    </recommendedName>
    <alternativeName>
        <fullName evidence="9">Sulfur carrier protein ThiS sulfurtransferase</fullName>
    </alternativeName>
    <alternativeName>
        <fullName evidence="9">Thiamine biosynthesis protein ThiI</fullName>
    </alternativeName>
    <alternativeName>
        <fullName evidence="9">tRNA 4-thiouridine synthase</fullName>
    </alternativeName>
</protein>
<dbReference type="EC" id="2.8.1.4" evidence="9"/>
<keyword evidence="3 9" id="KW-0820">tRNA-binding</keyword>
<dbReference type="SUPFAM" id="SSF143437">
    <property type="entry name" value="THUMP domain-like"/>
    <property type="match status" value="1"/>
</dbReference>
<dbReference type="InterPro" id="IPR003720">
    <property type="entry name" value="tRNA_STrfase"/>
</dbReference>
<name>A0ABY5D4T6_9ACTN</name>
<comment type="catalytic activity">
    <reaction evidence="9">
        <text>[ThiS sulfur-carrier protein]-C-terminal Gly-Gly-AMP + S-sulfanyl-L-cysteinyl-[cysteine desulfurase] + AH2 = [ThiS sulfur-carrier protein]-C-terminal-Gly-aminoethanethioate + L-cysteinyl-[cysteine desulfurase] + A + AMP + 2 H(+)</text>
        <dbReference type="Rhea" id="RHEA:43340"/>
        <dbReference type="Rhea" id="RHEA-COMP:12157"/>
        <dbReference type="Rhea" id="RHEA-COMP:12158"/>
        <dbReference type="Rhea" id="RHEA-COMP:12910"/>
        <dbReference type="Rhea" id="RHEA-COMP:19908"/>
        <dbReference type="ChEBI" id="CHEBI:13193"/>
        <dbReference type="ChEBI" id="CHEBI:15378"/>
        <dbReference type="ChEBI" id="CHEBI:17499"/>
        <dbReference type="ChEBI" id="CHEBI:29950"/>
        <dbReference type="ChEBI" id="CHEBI:61963"/>
        <dbReference type="ChEBI" id="CHEBI:90618"/>
        <dbReference type="ChEBI" id="CHEBI:232372"/>
        <dbReference type="ChEBI" id="CHEBI:456215"/>
    </reaction>
</comment>
<dbReference type="SMART" id="SM00981">
    <property type="entry name" value="THUMP"/>
    <property type="match status" value="1"/>
</dbReference>
<comment type="catalytic activity">
    <reaction evidence="9">
        <text>[ThiI sulfur-carrier protein]-S-sulfanyl-L-cysteine + a uridine in tRNA + 2 reduced [2Fe-2S]-[ferredoxin] + ATP + H(+) = [ThiI sulfur-carrier protein]-L-cysteine + a 4-thiouridine in tRNA + 2 oxidized [2Fe-2S]-[ferredoxin] + AMP + diphosphate</text>
        <dbReference type="Rhea" id="RHEA:24176"/>
        <dbReference type="Rhea" id="RHEA-COMP:10000"/>
        <dbReference type="Rhea" id="RHEA-COMP:10001"/>
        <dbReference type="Rhea" id="RHEA-COMP:13337"/>
        <dbReference type="Rhea" id="RHEA-COMP:13338"/>
        <dbReference type="Rhea" id="RHEA-COMP:13339"/>
        <dbReference type="Rhea" id="RHEA-COMP:13340"/>
        <dbReference type="ChEBI" id="CHEBI:15378"/>
        <dbReference type="ChEBI" id="CHEBI:29950"/>
        <dbReference type="ChEBI" id="CHEBI:30616"/>
        <dbReference type="ChEBI" id="CHEBI:33019"/>
        <dbReference type="ChEBI" id="CHEBI:33737"/>
        <dbReference type="ChEBI" id="CHEBI:33738"/>
        <dbReference type="ChEBI" id="CHEBI:61963"/>
        <dbReference type="ChEBI" id="CHEBI:65315"/>
        <dbReference type="ChEBI" id="CHEBI:136798"/>
        <dbReference type="ChEBI" id="CHEBI:456215"/>
        <dbReference type="EC" id="2.8.1.4"/>
    </reaction>
</comment>
<keyword evidence="13" id="KW-1185">Reference proteome</keyword>
<dbReference type="InterPro" id="IPR050102">
    <property type="entry name" value="tRNA_sulfurtransferase_ThiI"/>
</dbReference>
<evidence type="ECO:0000256" key="10">
    <source>
        <dbReference type="SAM" id="MobiDB-lite"/>
    </source>
</evidence>
<accession>A0ABY5D4T6</accession>
<dbReference type="InterPro" id="IPR049961">
    <property type="entry name" value="ThiI_N"/>
</dbReference>
<feature type="region of interest" description="Disordered" evidence="10">
    <location>
        <begin position="412"/>
        <end position="432"/>
    </location>
</feature>
<keyword evidence="4 9" id="KW-0808">Transferase</keyword>
<evidence type="ECO:0000256" key="4">
    <source>
        <dbReference type="ARBA" id="ARBA00022679"/>
    </source>
</evidence>
<sequence length="432" mass="46882">MSASLESAPLPVTEVGADAGLGELCVLMKLGEIVLKGSNRKLFERRLHNNIRNSVRDLGEVRLSQRGAGVIIVRKPGASDLEVAEIADRMANVMGVVWVHLVRRVAKDLDAIVDVGVRSMAGREGTFAVRARRRDKRFEMDSGKLAGFLGSKIIEAHGYKVNLKRPDNTLYVEVDKDEAFVFTDGIPGQGGLPAGMSGRGLVLMSGGIDSPVAAHRMIRRGLKVDFLHFSGMPFTGPESIYKAYSLVRQLDRYQVGSRLFVVPFGKAQQQLKSSGIERLQIVAQRRLMLKTAEALADDLKAECLITGDALGQVSSQTMTNITALDDAVDLPILRPLIGMDKTEIMDQARRIGTLAISELPDEDCCTMLTPRQVETAAKIPDLRQIEKRLDAEELAEQLVTTAQLHKPSFLGEAAPSRVAPSAAKAAAPAPAQ</sequence>
<comment type="subcellular location">
    <subcellularLocation>
        <location evidence="1 9">Cytoplasm</location>
    </subcellularLocation>
</comment>
<dbReference type="Pfam" id="PF02568">
    <property type="entry name" value="ThiI"/>
    <property type="match status" value="1"/>
</dbReference>
<evidence type="ECO:0000256" key="2">
    <source>
        <dbReference type="ARBA" id="ARBA00022490"/>
    </source>
</evidence>
<evidence type="ECO:0000313" key="12">
    <source>
        <dbReference type="EMBL" id="USY18263.1"/>
    </source>
</evidence>
<dbReference type="InterPro" id="IPR014729">
    <property type="entry name" value="Rossmann-like_a/b/a_fold"/>
</dbReference>
<dbReference type="PANTHER" id="PTHR43209">
    <property type="entry name" value="TRNA SULFURTRANSFERASE"/>
    <property type="match status" value="1"/>
</dbReference>
<organism evidence="12 13">
    <name type="scientific">Nocardiopsis exhalans</name>
    <dbReference type="NCBI Taxonomy" id="163604"/>
    <lineage>
        <taxon>Bacteria</taxon>
        <taxon>Bacillati</taxon>
        <taxon>Actinomycetota</taxon>
        <taxon>Actinomycetes</taxon>
        <taxon>Streptosporangiales</taxon>
        <taxon>Nocardiopsidaceae</taxon>
        <taxon>Nocardiopsis</taxon>
    </lineage>
</organism>
<dbReference type="Proteomes" id="UP001055940">
    <property type="component" value="Chromosome"/>
</dbReference>
<comment type="function">
    <text evidence="9">Catalyzes the ATP-dependent transfer of a sulfur to tRNA to produce 4-thiouridine in position 8 of tRNAs, which functions as a near-UV photosensor. Also catalyzes the transfer of sulfur to the sulfur carrier protein ThiS, forming ThiS-thiocarboxylate. This is a step in the synthesis of thiazole, in the thiamine biosynthesis pathway. The sulfur is donated as persulfide by IscS.</text>
</comment>
<keyword evidence="7 9" id="KW-0694">RNA-binding</keyword>
<feature type="binding site" evidence="9">
    <location>
        <begin position="203"/>
        <end position="204"/>
    </location>
    <ligand>
        <name>ATP</name>
        <dbReference type="ChEBI" id="CHEBI:30616"/>
    </ligand>
</feature>
<dbReference type="EMBL" id="CP099837">
    <property type="protein sequence ID" value="USY18263.1"/>
    <property type="molecule type" value="Genomic_DNA"/>
</dbReference>
<keyword evidence="5 9" id="KW-0547">Nucleotide-binding</keyword>
<dbReference type="PROSITE" id="PS51165">
    <property type="entry name" value="THUMP"/>
    <property type="match status" value="1"/>
</dbReference>
<dbReference type="HAMAP" id="MF_00021">
    <property type="entry name" value="ThiI"/>
    <property type="match status" value="1"/>
</dbReference>
<evidence type="ECO:0000256" key="5">
    <source>
        <dbReference type="ARBA" id="ARBA00022741"/>
    </source>
</evidence>
<dbReference type="RefSeq" id="WP_254417691.1">
    <property type="nucleotide sequence ID" value="NZ_BAAAJB010000022.1"/>
</dbReference>
<dbReference type="Pfam" id="PF22025">
    <property type="entry name" value="ThiI_fer"/>
    <property type="match status" value="1"/>
</dbReference>